<proteinExistence type="predicted"/>
<protein>
    <submittedName>
        <fullName evidence="2">Uncharacterized protein</fullName>
    </submittedName>
</protein>
<reference evidence="2 3" key="1">
    <citation type="submission" date="2017-11" db="EMBL/GenBank/DDBJ databases">
        <title>De novo assembly and phasing of dikaryotic genomes from two isolates of Puccinia coronata f. sp. avenae, the causal agent of oat crown rust.</title>
        <authorList>
            <person name="Miller M.E."/>
            <person name="Zhang Y."/>
            <person name="Omidvar V."/>
            <person name="Sperschneider J."/>
            <person name="Schwessinger B."/>
            <person name="Raley C."/>
            <person name="Palmer J.M."/>
            <person name="Garnica D."/>
            <person name="Upadhyaya N."/>
            <person name="Rathjen J."/>
            <person name="Taylor J.M."/>
            <person name="Park R.F."/>
            <person name="Dodds P.N."/>
            <person name="Hirsch C.D."/>
            <person name="Kianian S.F."/>
            <person name="Figueroa M."/>
        </authorList>
    </citation>
    <scope>NUCLEOTIDE SEQUENCE [LARGE SCALE GENOMIC DNA]</scope>
    <source>
        <strain evidence="2">12NC29</strain>
    </source>
</reference>
<evidence type="ECO:0000313" key="3">
    <source>
        <dbReference type="Proteomes" id="UP000235388"/>
    </source>
</evidence>
<keyword evidence="3" id="KW-1185">Reference proteome</keyword>
<gene>
    <name evidence="2" type="ORF">PCANC_25140</name>
</gene>
<dbReference type="AlphaFoldDB" id="A0A2N5U0N3"/>
<dbReference type="Proteomes" id="UP000235388">
    <property type="component" value="Unassembled WGS sequence"/>
</dbReference>
<sequence length="69" mass="7428">MRRTARLARLPSPSSSSNPPCTPPPSPQPIPHHPLIPGVGDKWLTQRHAPSMAADLSTFLYSPPPLLPS</sequence>
<feature type="compositionally biased region" description="Pro residues" evidence="1">
    <location>
        <begin position="20"/>
        <end position="34"/>
    </location>
</feature>
<accession>A0A2N5U0N3</accession>
<organism evidence="2 3">
    <name type="scientific">Puccinia coronata f. sp. avenae</name>
    <dbReference type="NCBI Taxonomy" id="200324"/>
    <lineage>
        <taxon>Eukaryota</taxon>
        <taxon>Fungi</taxon>
        <taxon>Dikarya</taxon>
        <taxon>Basidiomycota</taxon>
        <taxon>Pucciniomycotina</taxon>
        <taxon>Pucciniomycetes</taxon>
        <taxon>Pucciniales</taxon>
        <taxon>Pucciniaceae</taxon>
        <taxon>Puccinia</taxon>
    </lineage>
</organism>
<dbReference type="EMBL" id="PGCJ01000352">
    <property type="protein sequence ID" value="PLW31303.1"/>
    <property type="molecule type" value="Genomic_DNA"/>
</dbReference>
<evidence type="ECO:0000313" key="2">
    <source>
        <dbReference type="EMBL" id="PLW31303.1"/>
    </source>
</evidence>
<feature type="region of interest" description="Disordered" evidence="1">
    <location>
        <begin position="1"/>
        <end position="41"/>
    </location>
</feature>
<evidence type="ECO:0000256" key="1">
    <source>
        <dbReference type="SAM" id="MobiDB-lite"/>
    </source>
</evidence>
<name>A0A2N5U0N3_9BASI</name>
<comment type="caution">
    <text evidence="2">The sequence shown here is derived from an EMBL/GenBank/DDBJ whole genome shotgun (WGS) entry which is preliminary data.</text>
</comment>